<gene>
    <name evidence="2" type="ORF">ACFPET_09215</name>
</gene>
<evidence type="ECO:0000259" key="1">
    <source>
        <dbReference type="Pfam" id="PF18096"/>
    </source>
</evidence>
<reference evidence="3" key="1">
    <citation type="journal article" date="2019" name="Int. J. Syst. Evol. Microbiol.">
        <title>The Global Catalogue of Microorganisms (GCM) 10K type strain sequencing project: providing services to taxonomists for standard genome sequencing and annotation.</title>
        <authorList>
            <consortium name="The Broad Institute Genomics Platform"/>
            <consortium name="The Broad Institute Genome Sequencing Center for Infectious Disease"/>
            <person name="Wu L."/>
            <person name="Ma J."/>
        </authorList>
    </citation>
    <scope>NUCLEOTIDE SEQUENCE [LARGE SCALE GENOMIC DNA]</scope>
    <source>
        <strain evidence="3">IBRC-M 10908</strain>
    </source>
</reference>
<dbReference type="GO" id="GO:0032259">
    <property type="term" value="P:methylation"/>
    <property type="evidence" value="ECO:0007669"/>
    <property type="project" value="UniProtKB-KW"/>
</dbReference>
<dbReference type="GO" id="GO:0008168">
    <property type="term" value="F:methyltransferase activity"/>
    <property type="evidence" value="ECO:0007669"/>
    <property type="project" value="UniProtKB-KW"/>
</dbReference>
<name>A0ABV8TXY6_9ACTN</name>
<accession>A0ABV8TXY6</accession>
<dbReference type="SUPFAM" id="SSF53335">
    <property type="entry name" value="S-adenosyl-L-methionine-dependent methyltransferases"/>
    <property type="match status" value="1"/>
</dbReference>
<evidence type="ECO:0000313" key="3">
    <source>
        <dbReference type="Proteomes" id="UP001595823"/>
    </source>
</evidence>
<sequence length="389" mass="42435">MRVSDETWERLADDAELRTAAASAWAAEGHRASTVLRRRWDDPALVAAAVGLAELRERARSKFGARAEAMYFTRAGLEQATRWPVALRHGERLARFADEATDLCAGLGTESLALASAGLRVRAVERDPLTAWMARRNAEAWGLGDRIEVVEGDALEAEVRGAGFADPARRDGAGRKFDPEAYLPPLSAVAERFRGRPAALKLGPGIDREWADALGGEAEWVSVGGAVVEACLWSGGAAEFRRRASLWDGESWQEMASDEVPPAPFSGEGGEFLLEPDGAVIRSELVGRLAGELGAHVGHESIAYLYAPRRVESPWVQQWRIVGELPFKAKALAKELRRRDVGRLTIKQRGTGVDPQALRRQLKLKGGGEAVVVLTRVGERHVAWEVEEV</sequence>
<dbReference type="RefSeq" id="WP_380620503.1">
    <property type="nucleotide sequence ID" value="NZ_JBHSDK010000013.1"/>
</dbReference>
<dbReference type="InterPro" id="IPR041497">
    <property type="entry name" value="Thump-like"/>
</dbReference>
<keyword evidence="3" id="KW-1185">Reference proteome</keyword>
<organism evidence="2 3">
    <name type="scientific">Salininema proteolyticum</name>
    <dbReference type="NCBI Taxonomy" id="1607685"/>
    <lineage>
        <taxon>Bacteria</taxon>
        <taxon>Bacillati</taxon>
        <taxon>Actinomycetota</taxon>
        <taxon>Actinomycetes</taxon>
        <taxon>Glycomycetales</taxon>
        <taxon>Glycomycetaceae</taxon>
        <taxon>Salininema</taxon>
    </lineage>
</organism>
<dbReference type="Gene3D" id="3.40.50.150">
    <property type="entry name" value="Vaccinia Virus protein VP39"/>
    <property type="match status" value="1"/>
</dbReference>
<dbReference type="PANTHER" id="PTHR14741:SF32">
    <property type="entry name" value="TRIMETHYLGUANOSINE SYNTHASE"/>
    <property type="match status" value="1"/>
</dbReference>
<keyword evidence="2" id="KW-0489">Methyltransferase</keyword>
<dbReference type="Pfam" id="PF09445">
    <property type="entry name" value="Methyltransf_15"/>
    <property type="match status" value="1"/>
</dbReference>
<feature type="domain" description="THUMP-like" evidence="1">
    <location>
        <begin position="317"/>
        <end position="387"/>
    </location>
</feature>
<keyword evidence="2" id="KW-0808">Transferase</keyword>
<dbReference type="EMBL" id="JBHSDK010000013">
    <property type="protein sequence ID" value="MFC4335376.1"/>
    <property type="molecule type" value="Genomic_DNA"/>
</dbReference>
<protein>
    <submittedName>
        <fullName evidence="2">SAM-dependent methyltransferase</fullName>
    </submittedName>
</protein>
<dbReference type="InterPro" id="IPR029063">
    <property type="entry name" value="SAM-dependent_MTases_sf"/>
</dbReference>
<dbReference type="InterPro" id="IPR019012">
    <property type="entry name" value="RNA_cap_Gua-N2-MeTrfase"/>
</dbReference>
<dbReference type="CDD" id="cd02440">
    <property type="entry name" value="AdoMet_MTases"/>
    <property type="match status" value="1"/>
</dbReference>
<dbReference type="PANTHER" id="PTHR14741">
    <property type="entry name" value="S-ADENOSYLMETHIONINE-DEPENDENT METHYLTRANSFERASE RELATED"/>
    <property type="match status" value="1"/>
</dbReference>
<dbReference type="Proteomes" id="UP001595823">
    <property type="component" value="Unassembled WGS sequence"/>
</dbReference>
<evidence type="ECO:0000313" key="2">
    <source>
        <dbReference type="EMBL" id="MFC4335376.1"/>
    </source>
</evidence>
<comment type="caution">
    <text evidence="2">The sequence shown here is derived from an EMBL/GenBank/DDBJ whole genome shotgun (WGS) entry which is preliminary data.</text>
</comment>
<dbReference type="Pfam" id="PF18096">
    <property type="entry name" value="Thump_like"/>
    <property type="match status" value="1"/>
</dbReference>
<proteinExistence type="predicted"/>